<accession>A0A8B4Q587</accession>
<evidence type="ECO:0000256" key="1">
    <source>
        <dbReference type="ARBA" id="ARBA00012417"/>
    </source>
</evidence>
<dbReference type="PANTHER" id="PTHR11669:SF8">
    <property type="entry name" value="DNA POLYMERASE III SUBUNIT DELTA"/>
    <property type="match status" value="1"/>
</dbReference>
<dbReference type="SUPFAM" id="SSF52540">
    <property type="entry name" value="P-loop containing nucleoside triphosphate hydrolases"/>
    <property type="match status" value="1"/>
</dbReference>
<evidence type="ECO:0000256" key="5">
    <source>
        <dbReference type="ARBA" id="ARBA00022705"/>
    </source>
</evidence>
<dbReference type="Pfam" id="PF09115">
    <property type="entry name" value="DNApol3-delta_C"/>
    <property type="match status" value="1"/>
</dbReference>
<evidence type="ECO:0000313" key="10">
    <source>
        <dbReference type="EMBL" id="TDR32114.1"/>
    </source>
</evidence>
<evidence type="ECO:0000256" key="6">
    <source>
        <dbReference type="ARBA" id="ARBA00022932"/>
    </source>
</evidence>
<protein>
    <recommendedName>
        <fullName evidence="2">DNA polymerase III subunit delta'</fullName>
        <ecNumber evidence="1">2.7.7.7</ecNumber>
    </recommendedName>
</protein>
<comment type="caution">
    <text evidence="9">The sequence shown here is derived from an EMBL/GenBank/DDBJ whole genome shotgun (WGS) entry which is preliminary data.</text>
</comment>
<evidence type="ECO:0000313" key="12">
    <source>
        <dbReference type="Proteomes" id="UP000294641"/>
    </source>
</evidence>
<feature type="domain" description="DNA polymerase III delta subunit C-terminal" evidence="8">
    <location>
        <begin position="242"/>
        <end position="328"/>
    </location>
</feature>
<dbReference type="AlphaFoldDB" id="A0A8B4Q587"/>
<dbReference type="GO" id="GO:0008408">
    <property type="term" value="F:3'-5' exonuclease activity"/>
    <property type="evidence" value="ECO:0007669"/>
    <property type="project" value="InterPro"/>
</dbReference>
<dbReference type="GO" id="GO:0009360">
    <property type="term" value="C:DNA polymerase III complex"/>
    <property type="evidence" value="ECO:0007669"/>
    <property type="project" value="InterPro"/>
</dbReference>
<dbReference type="Proteomes" id="UP000294641">
    <property type="component" value="Unassembled WGS sequence"/>
</dbReference>
<dbReference type="InterPro" id="IPR004622">
    <property type="entry name" value="DNA_pol_HolB"/>
</dbReference>
<name>A0A8B4Q587_9BACL</name>
<dbReference type="InterPro" id="IPR027417">
    <property type="entry name" value="P-loop_NTPase"/>
</dbReference>
<dbReference type="EMBL" id="SNZG01000067">
    <property type="protein sequence ID" value="TDR32114.1"/>
    <property type="molecule type" value="Genomic_DNA"/>
</dbReference>
<comment type="catalytic activity">
    <reaction evidence="7">
        <text>DNA(n) + a 2'-deoxyribonucleoside 5'-triphosphate = DNA(n+1) + diphosphate</text>
        <dbReference type="Rhea" id="RHEA:22508"/>
        <dbReference type="Rhea" id="RHEA-COMP:17339"/>
        <dbReference type="Rhea" id="RHEA-COMP:17340"/>
        <dbReference type="ChEBI" id="CHEBI:33019"/>
        <dbReference type="ChEBI" id="CHEBI:61560"/>
        <dbReference type="ChEBI" id="CHEBI:173112"/>
        <dbReference type="EC" id="2.7.7.7"/>
    </reaction>
</comment>
<evidence type="ECO:0000313" key="9">
    <source>
        <dbReference type="EMBL" id="STX08398.1"/>
    </source>
</evidence>
<dbReference type="InterPro" id="IPR050238">
    <property type="entry name" value="DNA_Rep/Repair_Clamp_Loader"/>
</dbReference>
<keyword evidence="12" id="KW-1185">Reference proteome</keyword>
<dbReference type="InterPro" id="IPR015199">
    <property type="entry name" value="DNA_pol_III_delta_C"/>
</dbReference>
<dbReference type="GO" id="GO:0003677">
    <property type="term" value="F:DNA binding"/>
    <property type="evidence" value="ECO:0007669"/>
    <property type="project" value="InterPro"/>
</dbReference>
<dbReference type="EMBL" id="UGNP01000001">
    <property type="protein sequence ID" value="STX08398.1"/>
    <property type="molecule type" value="Genomic_DNA"/>
</dbReference>
<dbReference type="Gene3D" id="1.20.272.10">
    <property type="match status" value="1"/>
</dbReference>
<evidence type="ECO:0000256" key="3">
    <source>
        <dbReference type="ARBA" id="ARBA00022679"/>
    </source>
</evidence>
<dbReference type="NCBIfam" id="TIGR00678">
    <property type="entry name" value="holB"/>
    <property type="match status" value="1"/>
</dbReference>
<proteinExistence type="predicted"/>
<evidence type="ECO:0000259" key="8">
    <source>
        <dbReference type="Pfam" id="PF09115"/>
    </source>
</evidence>
<reference evidence="10 12" key="2">
    <citation type="submission" date="2019-03" db="EMBL/GenBank/DDBJ databases">
        <title>Genomic Encyclopedia of Type Strains, Phase IV (KMG-IV): sequencing the most valuable type-strain genomes for metagenomic binning, comparative biology and taxonomic classification.</title>
        <authorList>
            <person name="Goeker M."/>
        </authorList>
    </citation>
    <scope>NUCLEOTIDE SEQUENCE [LARGE SCALE GENOMIC DNA]</scope>
    <source>
        <strain evidence="10 12">DSM 20580</strain>
    </source>
</reference>
<reference evidence="9 11" key="1">
    <citation type="submission" date="2018-06" db="EMBL/GenBank/DDBJ databases">
        <authorList>
            <consortium name="Pathogen Informatics"/>
            <person name="Doyle S."/>
        </authorList>
    </citation>
    <scope>NUCLEOTIDE SEQUENCE [LARGE SCALE GENOMIC DNA]</scope>
    <source>
        <strain evidence="9 11">NCTC10597</strain>
    </source>
</reference>
<dbReference type="Gene3D" id="3.40.50.300">
    <property type="entry name" value="P-loop containing nucleotide triphosphate hydrolases"/>
    <property type="match status" value="1"/>
</dbReference>
<dbReference type="OrthoDB" id="9810148at2"/>
<evidence type="ECO:0000313" key="11">
    <source>
        <dbReference type="Proteomes" id="UP000254330"/>
    </source>
</evidence>
<keyword evidence="6" id="KW-0239">DNA-directed DNA polymerase</keyword>
<evidence type="ECO:0000256" key="4">
    <source>
        <dbReference type="ARBA" id="ARBA00022695"/>
    </source>
</evidence>
<evidence type="ECO:0000256" key="7">
    <source>
        <dbReference type="ARBA" id="ARBA00049244"/>
    </source>
</evidence>
<sequence length="334" mass="37856">MQYDVALLKDIQPNALKQLQSIYKNGKVGHAYIFEGTKGSGVEEMMRYFTQLLLCEHPIENVPCETCRSCARVKSGNHLNYLEVHPDGQFIKVDAIETLLDELSKKGLEAGRKVYVVYESERLNVKSANKLLKILEEPDGLVTAIFLTKNINAIIPTIRSRCQHIKFQPVSRKMMIMALQEQQVTHSVASTLSMVTANLDEAITLSQDDEFALARKTVLKLVEAISINVHEALLVVHEYWLPTFKEKEQVELALDLLLFAIRDIVTIKANSDGELTYPDMKQVWTQMALNSSYNSLSAQLQAILKARQQLQSNMNRTLLMEQLMLDLQEGKSFV</sequence>
<dbReference type="GO" id="GO:0003887">
    <property type="term" value="F:DNA-directed DNA polymerase activity"/>
    <property type="evidence" value="ECO:0007669"/>
    <property type="project" value="UniProtKB-KW"/>
</dbReference>
<dbReference type="Proteomes" id="UP000254330">
    <property type="component" value="Unassembled WGS sequence"/>
</dbReference>
<evidence type="ECO:0000256" key="2">
    <source>
        <dbReference type="ARBA" id="ARBA00014363"/>
    </source>
</evidence>
<dbReference type="GO" id="GO:0006261">
    <property type="term" value="P:DNA-templated DNA replication"/>
    <property type="evidence" value="ECO:0007669"/>
    <property type="project" value="TreeGrafter"/>
</dbReference>
<dbReference type="EC" id="2.7.7.7" evidence="1"/>
<dbReference type="PANTHER" id="PTHR11669">
    <property type="entry name" value="REPLICATION FACTOR C / DNA POLYMERASE III GAMMA-TAU SUBUNIT"/>
    <property type="match status" value="1"/>
</dbReference>
<organism evidence="9 11">
    <name type="scientific">Kurthia zopfii</name>
    <dbReference type="NCBI Taxonomy" id="1650"/>
    <lineage>
        <taxon>Bacteria</taxon>
        <taxon>Bacillati</taxon>
        <taxon>Bacillota</taxon>
        <taxon>Bacilli</taxon>
        <taxon>Bacillales</taxon>
        <taxon>Caryophanaceae</taxon>
        <taxon>Kurthia</taxon>
    </lineage>
</organism>
<gene>
    <name evidence="9" type="primary">holB</name>
    <name evidence="10" type="ORF">DFR61_1676</name>
    <name evidence="9" type="ORF">NCTC10597_00040</name>
</gene>
<dbReference type="RefSeq" id="WP_109350893.1">
    <property type="nucleotide sequence ID" value="NZ_BJUE01000092.1"/>
</dbReference>
<keyword evidence="3 9" id="KW-0808">Transferase</keyword>
<dbReference type="Pfam" id="PF13177">
    <property type="entry name" value="DNA_pol3_delta2"/>
    <property type="match status" value="1"/>
</dbReference>
<keyword evidence="4 9" id="KW-0548">Nucleotidyltransferase</keyword>
<keyword evidence="5" id="KW-0235">DNA replication</keyword>